<sequence length="591" mass="65400">MSTQAQVKIGFEVSFREPQAHYAEVEMSVSGLARNYVDIKMPVWTPGSYLVREFSKSVEDFAASAGGKKLRVEKVRKNAWRIYNGSAKAVRISYRVYAFELSVRTPFIDADHAFLSPTGIFMHPDGMISAPSTVKVIPFKTWSAVSTGLEPVAGQQFTYRAPNFDILYDSPIQVGNQEVFSFTAAGVKHEVAMVGEGNYDKARLQQDMPKVIEQATAIYGENPNKYYLFIVHNVERGGGGLEHLNSTTLEVSRNTYGTQAGYEGFLDLVAHEYHHLWNVKRLRPVALGPFDYDNENYTTNLWVAEGFTSYYENKIMLRAGFLTPEKFVTKLAGAIGTVVNTPGARVQSAAASSYDAWIIGYRPNENSRNNSISYYSKGEVVGMLMDLEIIRATKGAKSLDDVMKTMYWQVKKQGKGYTDAEFKACVEQIAGTSFTAFWNKYVTGTDEIEYAKYFGYAGIDAVDDNKGKTQATTGATAEVGRAFTIASVNRNSAAWDDGLNVNDIVLSVDGRDVADILSNVRLQSPRINLDILAPIAAKKVGDQVNLRILRAGLERQITLTLKASPVVRVKAGINPNANEPQKAVLKKWMGL</sequence>
<dbReference type="InterPro" id="IPR024191">
    <property type="entry name" value="Peptidase_M61"/>
</dbReference>
<dbReference type="Proteomes" id="UP000240912">
    <property type="component" value="Unassembled WGS sequence"/>
</dbReference>
<evidence type="ECO:0000259" key="2">
    <source>
        <dbReference type="Pfam" id="PF05299"/>
    </source>
</evidence>
<reference evidence="4 5" key="1">
    <citation type="submission" date="2018-03" db="EMBL/GenBank/DDBJ databases">
        <authorList>
            <person name="Keele B.F."/>
        </authorList>
    </citation>
    <scope>NUCLEOTIDE SEQUENCE [LARGE SCALE GENOMIC DNA]</scope>
    <source>
        <strain evidence="4 5">YL28-9</strain>
    </source>
</reference>
<name>A0A2T3HQ04_9SPHI</name>
<dbReference type="AlphaFoldDB" id="A0A2T3HQ04"/>
<dbReference type="SUPFAM" id="SSF55486">
    <property type="entry name" value="Metalloproteases ('zincins'), catalytic domain"/>
    <property type="match status" value="1"/>
</dbReference>
<dbReference type="Pfam" id="PF00595">
    <property type="entry name" value="PDZ"/>
    <property type="match status" value="1"/>
</dbReference>
<dbReference type="InterPro" id="IPR001478">
    <property type="entry name" value="PDZ"/>
</dbReference>
<comment type="caution">
    <text evidence="4">The sequence shown here is derived from an EMBL/GenBank/DDBJ whole genome shotgun (WGS) entry which is preliminary data.</text>
</comment>
<dbReference type="Gene3D" id="1.10.390.10">
    <property type="entry name" value="Neutral Protease Domain 2"/>
    <property type="match status" value="1"/>
</dbReference>
<dbReference type="Pfam" id="PF17899">
    <property type="entry name" value="Peptidase_M61_N"/>
    <property type="match status" value="1"/>
</dbReference>
<feature type="domain" description="Peptidase M61 N-terminal" evidence="3">
    <location>
        <begin position="11"/>
        <end position="176"/>
    </location>
</feature>
<evidence type="ECO:0000259" key="3">
    <source>
        <dbReference type="Pfam" id="PF17899"/>
    </source>
</evidence>
<accession>A0A2T3HQ04</accession>
<dbReference type="EMBL" id="PYLS01000004">
    <property type="protein sequence ID" value="PST84540.1"/>
    <property type="molecule type" value="Genomic_DNA"/>
</dbReference>
<gene>
    <name evidence="4" type="ORF">C7T94_06485</name>
</gene>
<dbReference type="Pfam" id="PF05299">
    <property type="entry name" value="Peptidase_M61"/>
    <property type="match status" value="1"/>
</dbReference>
<dbReference type="OrthoDB" id="9778516at2"/>
<evidence type="ECO:0000313" key="5">
    <source>
        <dbReference type="Proteomes" id="UP000240912"/>
    </source>
</evidence>
<evidence type="ECO:0000259" key="1">
    <source>
        <dbReference type="Pfam" id="PF00595"/>
    </source>
</evidence>
<dbReference type="Gene3D" id="2.30.42.10">
    <property type="match status" value="1"/>
</dbReference>
<keyword evidence="5" id="KW-1185">Reference proteome</keyword>
<feature type="domain" description="PDZ" evidence="1">
    <location>
        <begin position="481"/>
        <end position="516"/>
    </location>
</feature>
<dbReference type="InterPro" id="IPR007963">
    <property type="entry name" value="Peptidase_M61_catalytic"/>
</dbReference>
<protein>
    <submittedName>
        <fullName evidence="4">Peptidase M61</fullName>
    </submittedName>
</protein>
<feature type="domain" description="Peptidase M61 catalytic" evidence="2">
    <location>
        <begin position="265"/>
        <end position="381"/>
    </location>
</feature>
<organism evidence="4 5">
    <name type="scientific">Pedobacter yulinensis</name>
    <dbReference type="NCBI Taxonomy" id="2126353"/>
    <lineage>
        <taxon>Bacteria</taxon>
        <taxon>Pseudomonadati</taxon>
        <taxon>Bacteroidota</taxon>
        <taxon>Sphingobacteriia</taxon>
        <taxon>Sphingobacteriales</taxon>
        <taxon>Sphingobacteriaceae</taxon>
        <taxon>Pedobacter</taxon>
    </lineage>
</organism>
<dbReference type="RefSeq" id="WP_107214456.1">
    <property type="nucleotide sequence ID" value="NZ_KZ686268.1"/>
</dbReference>
<dbReference type="Gene3D" id="2.60.40.3650">
    <property type="match status" value="1"/>
</dbReference>
<dbReference type="PIRSF" id="PIRSF016493">
    <property type="entry name" value="Glycyl_aminpptds"/>
    <property type="match status" value="1"/>
</dbReference>
<proteinExistence type="predicted"/>
<dbReference type="InterPro" id="IPR040756">
    <property type="entry name" value="Peptidase_M61_N"/>
</dbReference>
<evidence type="ECO:0000313" key="4">
    <source>
        <dbReference type="EMBL" id="PST84540.1"/>
    </source>
</evidence>
<dbReference type="InterPro" id="IPR027268">
    <property type="entry name" value="Peptidase_M4/M1_CTD_sf"/>
</dbReference>
<dbReference type="SUPFAM" id="SSF50156">
    <property type="entry name" value="PDZ domain-like"/>
    <property type="match status" value="1"/>
</dbReference>
<dbReference type="InterPro" id="IPR036034">
    <property type="entry name" value="PDZ_sf"/>
</dbReference>